<dbReference type="FunCoup" id="A0A420XMY5">
    <property type="interactions" value="83"/>
</dbReference>
<dbReference type="OrthoDB" id="9809635at2"/>
<keyword evidence="3" id="KW-0121">Carboxypeptidase</keyword>
<evidence type="ECO:0000259" key="2">
    <source>
        <dbReference type="Pfam" id="PF00144"/>
    </source>
</evidence>
<protein>
    <submittedName>
        <fullName evidence="3">D-alanyl-D-alanine carboxypeptidase</fullName>
    </submittedName>
</protein>
<dbReference type="InterPro" id="IPR006311">
    <property type="entry name" value="TAT_signal"/>
</dbReference>
<keyword evidence="3" id="KW-0645">Protease</keyword>
<evidence type="ECO:0000256" key="1">
    <source>
        <dbReference type="SAM" id="SignalP"/>
    </source>
</evidence>
<dbReference type="PROSITE" id="PS51318">
    <property type="entry name" value="TAT"/>
    <property type="match status" value="1"/>
</dbReference>
<feature type="domain" description="Beta-lactamase-related" evidence="2">
    <location>
        <begin position="62"/>
        <end position="389"/>
    </location>
</feature>
<dbReference type="Pfam" id="PF00144">
    <property type="entry name" value="Beta-lactamase"/>
    <property type="match status" value="1"/>
</dbReference>
<dbReference type="SUPFAM" id="SSF56601">
    <property type="entry name" value="beta-lactamase/transpeptidase-like"/>
    <property type="match status" value="1"/>
</dbReference>
<proteinExistence type="predicted"/>
<name>A0A420XMY5_9ACTN</name>
<organism evidence="3 4">
    <name type="scientific">Motilibacter peucedani</name>
    <dbReference type="NCBI Taxonomy" id="598650"/>
    <lineage>
        <taxon>Bacteria</taxon>
        <taxon>Bacillati</taxon>
        <taxon>Actinomycetota</taxon>
        <taxon>Actinomycetes</taxon>
        <taxon>Motilibacterales</taxon>
        <taxon>Motilibacteraceae</taxon>
        <taxon>Motilibacter</taxon>
    </lineage>
</organism>
<dbReference type="EMBL" id="RBWV01000013">
    <property type="protein sequence ID" value="RKS72635.1"/>
    <property type="molecule type" value="Genomic_DNA"/>
</dbReference>
<dbReference type="RefSeq" id="WP_121194148.1">
    <property type="nucleotide sequence ID" value="NZ_RBWV01000013.1"/>
</dbReference>
<feature type="chain" id="PRO_5019131545" evidence="1">
    <location>
        <begin position="39"/>
        <end position="402"/>
    </location>
</feature>
<dbReference type="Gene3D" id="3.40.710.10">
    <property type="entry name" value="DD-peptidase/beta-lactamase superfamily"/>
    <property type="match status" value="1"/>
</dbReference>
<evidence type="ECO:0000313" key="4">
    <source>
        <dbReference type="Proteomes" id="UP000281955"/>
    </source>
</evidence>
<sequence length="402" mass="42541">MTPPHPFRRTGARRRLALVAAAGTLAGTALLGASTAGASTSTASTATARTAATAHPDATSRRLAALVGTDRVPGVLASVSTRGGEVRNYTAGVGNLATGAKVPTDGYVRIASNTKTYTAVVVLQLVGEGLVDLDAPVETYLPGLVRHNGNDGRRITVRQLLQQTSGLPDYDDDLPTPLSRAARTYQQPRTLLDHALSHRSHFAPGTTWEYSNTNYLLAGLVVEQVTGRPINEQITDRILRPLHLTRTYWPATGNLRIRAPHPQGYFAAAPGDPWQDITAFEPSIGWAAGELIATPSDVLAFYQAVVGGKLLQPAQQREMETTVAAPGFEPTGRWRYGLGLAKKTLSCGVTAWGHGGDIPGFESRDLVTEDGRGAVVVTTALPTTYAPLNHLNAAVEATVCAS</sequence>
<gene>
    <name evidence="3" type="ORF">CLV35_2882</name>
</gene>
<dbReference type="PANTHER" id="PTHR46825">
    <property type="entry name" value="D-ALANYL-D-ALANINE-CARBOXYPEPTIDASE/ENDOPEPTIDASE AMPH"/>
    <property type="match status" value="1"/>
</dbReference>
<dbReference type="InterPro" id="IPR001466">
    <property type="entry name" value="Beta-lactam-related"/>
</dbReference>
<dbReference type="GO" id="GO:0004180">
    <property type="term" value="F:carboxypeptidase activity"/>
    <property type="evidence" value="ECO:0007669"/>
    <property type="project" value="UniProtKB-KW"/>
</dbReference>
<dbReference type="InterPro" id="IPR050491">
    <property type="entry name" value="AmpC-like"/>
</dbReference>
<keyword evidence="1" id="KW-0732">Signal</keyword>
<dbReference type="AlphaFoldDB" id="A0A420XMY5"/>
<dbReference type="PANTHER" id="PTHR46825:SF7">
    <property type="entry name" value="D-ALANYL-D-ALANINE CARBOXYPEPTIDASE"/>
    <property type="match status" value="1"/>
</dbReference>
<reference evidence="3 4" key="1">
    <citation type="submission" date="2018-10" db="EMBL/GenBank/DDBJ databases">
        <title>Genomic Encyclopedia of Archaeal and Bacterial Type Strains, Phase II (KMG-II): from individual species to whole genera.</title>
        <authorList>
            <person name="Goeker M."/>
        </authorList>
    </citation>
    <scope>NUCLEOTIDE SEQUENCE [LARGE SCALE GENOMIC DNA]</scope>
    <source>
        <strain evidence="3 4">RP-AC37</strain>
    </source>
</reference>
<keyword evidence="3" id="KW-0378">Hydrolase</keyword>
<comment type="caution">
    <text evidence="3">The sequence shown here is derived from an EMBL/GenBank/DDBJ whole genome shotgun (WGS) entry which is preliminary data.</text>
</comment>
<feature type="signal peptide" evidence="1">
    <location>
        <begin position="1"/>
        <end position="38"/>
    </location>
</feature>
<dbReference type="InParanoid" id="A0A420XMY5"/>
<evidence type="ECO:0000313" key="3">
    <source>
        <dbReference type="EMBL" id="RKS72635.1"/>
    </source>
</evidence>
<accession>A0A420XMY5</accession>
<dbReference type="Proteomes" id="UP000281955">
    <property type="component" value="Unassembled WGS sequence"/>
</dbReference>
<dbReference type="InterPro" id="IPR012338">
    <property type="entry name" value="Beta-lactam/transpept-like"/>
</dbReference>
<keyword evidence="4" id="KW-1185">Reference proteome</keyword>